<protein>
    <submittedName>
        <fullName evidence="1">Thiol-disulfide isomerase/thioredoxin</fullName>
    </submittedName>
</protein>
<proteinExistence type="predicted"/>
<dbReference type="Proteomes" id="UP001246858">
    <property type="component" value="Unassembled WGS sequence"/>
</dbReference>
<evidence type="ECO:0000313" key="2">
    <source>
        <dbReference type="Proteomes" id="UP001246858"/>
    </source>
</evidence>
<evidence type="ECO:0000313" key="1">
    <source>
        <dbReference type="EMBL" id="MDR6783309.1"/>
    </source>
</evidence>
<gene>
    <name evidence="1" type="ORF">J2X78_001861</name>
</gene>
<dbReference type="EMBL" id="JAVDTF010000001">
    <property type="protein sequence ID" value="MDR6783309.1"/>
    <property type="molecule type" value="Genomic_DNA"/>
</dbReference>
<keyword evidence="1" id="KW-0413">Isomerase</keyword>
<name>A0ACC6KVE4_9SPHI</name>
<organism evidence="1 2">
    <name type="scientific">Pedobacter africanus</name>
    <dbReference type="NCBI Taxonomy" id="151894"/>
    <lineage>
        <taxon>Bacteria</taxon>
        <taxon>Pseudomonadati</taxon>
        <taxon>Bacteroidota</taxon>
        <taxon>Sphingobacteriia</taxon>
        <taxon>Sphingobacteriales</taxon>
        <taxon>Sphingobacteriaceae</taxon>
        <taxon>Pedobacter</taxon>
    </lineage>
</organism>
<sequence length="494" mass="56479">MKNIIKVFLVAFICQLCVIAKAEKLKKQISLGAKVRVILDSNSTADKVWVTYKNHLWSTRFYKIPNIQMERTEKDNLFHISFLPTEKGAYISINFKRDLSIEDFIIEPGDSIVCTLYNDKWYFTGRGHEKFQCQYDVLEAKKFIPRDMSTPPKETRISKLVVLDDPYTEYLIKDFKRNLKSTYTASEIALNVLEWHKENLSDFAYNLIKANIVSQSEDASTKLLLKVKSVYGENNTNETNRIQLLKKVSELYSARRKYDLRIFSDTVLASSAMFLSFETSSSDIASYNNLKNNFKGFLRDRLLTVFFLRNLNLVNWLRDVLPLIDDKNCKELLLTKVNALAPGQPAFDFSLQNTSKKNVSLKDFKGKVILMDFWFTGCGSCEQLTEALKPVVDHFRNNSNVAFVGVSIDGDFEGWKKSVKSGLYSNEGSIDLYTNGLKSKHPIIKHYGFSGYPNLLLIDGYGKIITGSPPRPGWTAPSKAKELIELIERNLAKI</sequence>
<keyword evidence="2" id="KW-1185">Reference proteome</keyword>
<accession>A0ACC6KVE4</accession>
<reference evidence="1" key="1">
    <citation type="submission" date="2023-07" db="EMBL/GenBank/DDBJ databases">
        <title>Sorghum-associated microbial communities from plants grown in Nebraska, USA.</title>
        <authorList>
            <person name="Schachtman D."/>
        </authorList>
    </citation>
    <scope>NUCLEOTIDE SEQUENCE</scope>
    <source>
        <strain evidence="1">2697</strain>
    </source>
</reference>
<comment type="caution">
    <text evidence="1">The sequence shown here is derived from an EMBL/GenBank/DDBJ whole genome shotgun (WGS) entry which is preliminary data.</text>
</comment>